<keyword evidence="3" id="KW-1185">Reference proteome</keyword>
<dbReference type="AlphaFoldDB" id="F2PXG0"/>
<dbReference type="EMBL" id="DS995749">
    <property type="protein sequence ID" value="EGE06578.1"/>
    <property type="molecule type" value="Genomic_DNA"/>
</dbReference>
<organism evidence="2 3">
    <name type="scientific">Trichophyton equinum (strain ATCC MYA-4606 / CBS 127.97)</name>
    <name type="common">Horse ringworm fungus</name>
    <dbReference type="NCBI Taxonomy" id="559882"/>
    <lineage>
        <taxon>Eukaryota</taxon>
        <taxon>Fungi</taxon>
        <taxon>Dikarya</taxon>
        <taxon>Ascomycota</taxon>
        <taxon>Pezizomycotina</taxon>
        <taxon>Eurotiomycetes</taxon>
        <taxon>Eurotiomycetidae</taxon>
        <taxon>Onygenales</taxon>
        <taxon>Arthrodermataceae</taxon>
        <taxon>Trichophyton</taxon>
    </lineage>
</organism>
<evidence type="ECO:0000313" key="3">
    <source>
        <dbReference type="Proteomes" id="UP000009169"/>
    </source>
</evidence>
<accession>F2PXG0</accession>
<dbReference type="Proteomes" id="UP000009169">
    <property type="component" value="Unassembled WGS sequence"/>
</dbReference>
<name>F2PXG0_TRIEC</name>
<dbReference type="HOGENOM" id="CLU_1807622_0_0_1"/>
<gene>
    <name evidence="2" type="ORF">TEQG_05576</name>
</gene>
<evidence type="ECO:0000313" key="2">
    <source>
        <dbReference type="EMBL" id="EGE06578.1"/>
    </source>
</evidence>
<feature type="region of interest" description="Disordered" evidence="1">
    <location>
        <begin position="59"/>
        <end position="157"/>
    </location>
</feature>
<dbReference type="VEuPathDB" id="FungiDB:TEQG_05576"/>
<reference evidence="3" key="1">
    <citation type="journal article" date="2012" name="MBio">
        <title>Comparative genome analysis of Trichophyton rubrum and related dermatophytes reveals candidate genes involved in infection.</title>
        <authorList>
            <person name="Martinez D.A."/>
            <person name="Oliver B.G."/>
            <person name="Graeser Y."/>
            <person name="Goldberg J.M."/>
            <person name="Li W."/>
            <person name="Martinez-Rossi N.M."/>
            <person name="Monod M."/>
            <person name="Shelest E."/>
            <person name="Barton R.C."/>
            <person name="Birch E."/>
            <person name="Brakhage A.A."/>
            <person name="Chen Z."/>
            <person name="Gurr S.J."/>
            <person name="Heiman D."/>
            <person name="Heitman J."/>
            <person name="Kosti I."/>
            <person name="Rossi A."/>
            <person name="Saif S."/>
            <person name="Samalova M."/>
            <person name="Saunders C.W."/>
            <person name="Shea T."/>
            <person name="Summerbell R.C."/>
            <person name="Xu J."/>
            <person name="Young S."/>
            <person name="Zeng Q."/>
            <person name="Birren B.W."/>
            <person name="Cuomo C.A."/>
            <person name="White T.C."/>
        </authorList>
    </citation>
    <scope>NUCLEOTIDE SEQUENCE [LARGE SCALE GENOMIC DNA]</scope>
    <source>
        <strain evidence="3">ATCC MYA-4606 / CBS 127.97</strain>
    </source>
</reference>
<evidence type="ECO:0000256" key="1">
    <source>
        <dbReference type="SAM" id="MobiDB-lite"/>
    </source>
</evidence>
<protein>
    <submittedName>
        <fullName evidence="2">Uncharacterized protein</fullName>
    </submittedName>
</protein>
<sequence length="157" mass="16740">MAGGYNSAEAFIPQFAIECLYTKSSPTHGLLGVRAKECLQVTEGTYCSYATFSSYSCPTHGRSASMHGQPIPQSGSLPSIDSFMDLSSPKSPPIGLGQSAFSPGQKPGRPQANSPPPHAQGSPSNQRTQQRIQGISTVQPKYFRFPNVNPNGPKALR</sequence>
<feature type="compositionally biased region" description="Polar residues" evidence="1">
    <location>
        <begin position="121"/>
        <end position="139"/>
    </location>
</feature>
<proteinExistence type="predicted"/>